<sequence>MCLLDGYVPHARTMGTIIPIPKPSTAKFRPISYILFLQDAGKDSAHPSDVSATCGLIVSSHKSRIFSCRPPATLPDFTVGGGTIIPLCLQYRYLGAPVRISAALPARCQSHPIVLDLLERLQRRLRPLQWVTNNSSNISIPVARSIYITFIRSVIDSLLCLYSTLSGCLGASGNFLE</sequence>
<reference evidence="1 2" key="1">
    <citation type="submission" date="2019-05" db="EMBL/GenBank/DDBJ databases">
        <title>Another draft genome of Portunus trituberculatus and its Hox gene families provides insights of decapod evolution.</title>
        <authorList>
            <person name="Jeong J.-H."/>
            <person name="Song I."/>
            <person name="Kim S."/>
            <person name="Choi T."/>
            <person name="Kim D."/>
            <person name="Ryu S."/>
            <person name="Kim W."/>
        </authorList>
    </citation>
    <scope>NUCLEOTIDE SEQUENCE [LARGE SCALE GENOMIC DNA]</scope>
    <source>
        <tissue evidence="1">Muscle</tissue>
    </source>
</reference>
<dbReference type="Proteomes" id="UP000324222">
    <property type="component" value="Unassembled WGS sequence"/>
</dbReference>
<accession>A0A5B7FPI6</accession>
<evidence type="ECO:0000313" key="2">
    <source>
        <dbReference type="Proteomes" id="UP000324222"/>
    </source>
</evidence>
<proteinExistence type="predicted"/>
<gene>
    <name evidence="1" type="ORF">E2C01_042184</name>
</gene>
<keyword evidence="2" id="KW-1185">Reference proteome</keyword>
<comment type="caution">
    <text evidence="1">The sequence shown here is derived from an EMBL/GenBank/DDBJ whole genome shotgun (WGS) entry which is preliminary data.</text>
</comment>
<dbReference type="EMBL" id="VSRR010008270">
    <property type="protein sequence ID" value="MPC48412.1"/>
    <property type="molecule type" value="Genomic_DNA"/>
</dbReference>
<dbReference type="AlphaFoldDB" id="A0A5B7FPI6"/>
<name>A0A5B7FPI6_PORTR</name>
<organism evidence="1 2">
    <name type="scientific">Portunus trituberculatus</name>
    <name type="common">Swimming crab</name>
    <name type="synonym">Neptunus trituberculatus</name>
    <dbReference type="NCBI Taxonomy" id="210409"/>
    <lineage>
        <taxon>Eukaryota</taxon>
        <taxon>Metazoa</taxon>
        <taxon>Ecdysozoa</taxon>
        <taxon>Arthropoda</taxon>
        <taxon>Crustacea</taxon>
        <taxon>Multicrustacea</taxon>
        <taxon>Malacostraca</taxon>
        <taxon>Eumalacostraca</taxon>
        <taxon>Eucarida</taxon>
        <taxon>Decapoda</taxon>
        <taxon>Pleocyemata</taxon>
        <taxon>Brachyura</taxon>
        <taxon>Eubrachyura</taxon>
        <taxon>Portunoidea</taxon>
        <taxon>Portunidae</taxon>
        <taxon>Portuninae</taxon>
        <taxon>Portunus</taxon>
    </lineage>
</organism>
<evidence type="ECO:0000313" key="1">
    <source>
        <dbReference type="EMBL" id="MPC48412.1"/>
    </source>
</evidence>
<evidence type="ECO:0008006" key="3">
    <source>
        <dbReference type="Google" id="ProtNLM"/>
    </source>
</evidence>
<protein>
    <recommendedName>
        <fullName evidence="3">RNA-directed DNA polymerase from mobile element jockey</fullName>
    </recommendedName>
</protein>
<dbReference type="OrthoDB" id="6373033at2759"/>